<dbReference type="RefSeq" id="WP_072357239.1">
    <property type="nucleotide sequence ID" value="NZ_CBHWAX010000180.1"/>
</dbReference>
<organism evidence="1 2">
    <name type="scientific">Chitinophaga sancti</name>
    <dbReference type="NCBI Taxonomy" id="1004"/>
    <lineage>
        <taxon>Bacteria</taxon>
        <taxon>Pseudomonadati</taxon>
        <taxon>Bacteroidota</taxon>
        <taxon>Chitinophagia</taxon>
        <taxon>Chitinophagales</taxon>
        <taxon>Chitinophagaceae</taxon>
        <taxon>Chitinophaga</taxon>
    </lineage>
</organism>
<dbReference type="EMBL" id="FPIZ01000002">
    <property type="protein sequence ID" value="SFW24591.1"/>
    <property type="molecule type" value="Genomic_DNA"/>
</dbReference>
<evidence type="ECO:0000313" key="2">
    <source>
        <dbReference type="Proteomes" id="UP000183788"/>
    </source>
</evidence>
<evidence type="ECO:0000313" key="1">
    <source>
        <dbReference type="EMBL" id="SFW24591.1"/>
    </source>
</evidence>
<sequence>MAAAIRSGLNNNGFRFLIANAAAVYIAMNAESSIQVAETCSVISKDNTIGIESRLSVTGISLYRCALICLRRERILSIMIGFYRSGGIKDRECVAVKLFPVRF</sequence>
<name>A0A1K1MN62_9BACT</name>
<dbReference type="Proteomes" id="UP000183788">
    <property type="component" value="Unassembled WGS sequence"/>
</dbReference>
<proteinExistence type="predicted"/>
<reference evidence="1 2" key="1">
    <citation type="submission" date="2016-11" db="EMBL/GenBank/DDBJ databases">
        <authorList>
            <person name="Jaros S."/>
            <person name="Januszkiewicz K."/>
            <person name="Wedrychowicz H."/>
        </authorList>
    </citation>
    <scope>NUCLEOTIDE SEQUENCE [LARGE SCALE GENOMIC DNA]</scope>
    <source>
        <strain evidence="1 2">DSM 784</strain>
    </source>
</reference>
<dbReference type="AlphaFoldDB" id="A0A1K1MN62"/>
<protein>
    <submittedName>
        <fullName evidence="1">Uncharacterized protein</fullName>
    </submittedName>
</protein>
<accession>A0A1K1MN62</accession>
<gene>
    <name evidence="1" type="ORF">SAMN05661012_00725</name>
</gene>